<dbReference type="NCBIfam" id="TIGR03954">
    <property type="entry name" value="integ_memb_HG"/>
    <property type="match status" value="1"/>
</dbReference>
<keyword evidence="4 6" id="KW-1133">Transmembrane helix</keyword>
<proteinExistence type="predicted"/>
<dbReference type="GO" id="GO:0005886">
    <property type="term" value="C:plasma membrane"/>
    <property type="evidence" value="ECO:0007669"/>
    <property type="project" value="UniProtKB-SubCell"/>
</dbReference>
<keyword evidence="5 6" id="KW-0472">Membrane</keyword>
<dbReference type="PANTHER" id="PTHR40077:SF1">
    <property type="entry name" value="MEMBRANE PROTEIN"/>
    <property type="match status" value="1"/>
</dbReference>
<dbReference type="EMBL" id="JACGWZ010000003">
    <property type="protein sequence ID" value="MBA8825232.1"/>
    <property type="molecule type" value="Genomic_DNA"/>
</dbReference>
<name>A0A839DTC8_9PSEU</name>
<reference evidence="8 9" key="1">
    <citation type="submission" date="2020-07" db="EMBL/GenBank/DDBJ databases">
        <title>Sequencing the genomes of 1000 actinobacteria strains.</title>
        <authorList>
            <person name="Klenk H.-P."/>
        </authorList>
    </citation>
    <scope>NUCLEOTIDE SEQUENCE [LARGE SCALE GENOMIC DNA]</scope>
    <source>
        <strain evidence="8 9">DSM 45975</strain>
    </source>
</reference>
<feature type="domain" description="DUF3817" evidence="7">
    <location>
        <begin position="7"/>
        <end position="92"/>
    </location>
</feature>
<keyword evidence="9" id="KW-1185">Reference proteome</keyword>
<evidence type="ECO:0000313" key="9">
    <source>
        <dbReference type="Proteomes" id="UP000569329"/>
    </source>
</evidence>
<dbReference type="Pfam" id="PF12823">
    <property type="entry name" value="DUF3817"/>
    <property type="match status" value="1"/>
</dbReference>
<comment type="subcellular location">
    <subcellularLocation>
        <location evidence="1">Cell membrane</location>
        <topology evidence="1">Multi-pass membrane protein</topology>
    </subcellularLocation>
</comment>
<dbReference type="AlphaFoldDB" id="A0A839DTC8"/>
<accession>A0A839DTC8</accession>
<dbReference type="PANTHER" id="PTHR40077">
    <property type="entry name" value="MEMBRANE PROTEIN-RELATED"/>
    <property type="match status" value="1"/>
</dbReference>
<evidence type="ECO:0000256" key="2">
    <source>
        <dbReference type="ARBA" id="ARBA00022475"/>
    </source>
</evidence>
<sequence length="119" mass="13500">MLRTYVGWFRFVAIAEAVSWAGLLVAMMFKYGLGEPLGVTIFGWVHGAVFTGYVITSLLVSSPLRWRFLVLVLALAASVPPFGSIAFERWALRRGWLEMPEEPGPNLWNRVTWTLRELN</sequence>
<protein>
    <submittedName>
        <fullName evidence="8">Integral membrane protein</fullName>
    </submittedName>
</protein>
<feature type="transmembrane region" description="Helical" evidence="6">
    <location>
        <begin position="66"/>
        <end position="87"/>
    </location>
</feature>
<evidence type="ECO:0000256" key="5">
    <source>
        <dbReference type="ARBA" id="ARBA00023136"/>
    </source>
</evidence>
<dbReference type="InterPro" id="IPR023845">
    <property type="entry name" value="DUF3817_TM"/>
</dbReference>
<evidence type="ECO:0000256" key="3">
    <source>
        <dbReference type="ARBA" id="ARBA00022692"/>
    </source>
</evidence>
<gene>
    <name evidence="8" type="ORF">FHX42_002583</name>
</gene>
<evidence type="ECO:0000256" key="1">
    <source>
        <dbReference type="ARBA" id="ARBA00004651"/>
    </source>
</evidence>
<evidence type="ECO:0000259" key="7">
    <source>
        <dbReference type="Pfam" id="PF12823"/>
    </source>
</evidence>
<keyword evidence="2" id="KW-1003">Cell membrane</keyword>
<keyword evidence="3 6" id="KW-0812">Transmembrane</keyword>
<dbReference type="RefSeq" id="WP_182544448.1">
    <property type="nucleotide sequence ID" value="NZ_JACGWZ010000003.1"/>
</dbReference>
<evidence type="ECO:0000313" key="8">
    <source>
        <dbReference type="EMBL" id="MBA8825232.1"/>
    </source>
</evidence>
<comment type="caution">
    <text evidence="8">The sequence shown here is derived from an EMBL/GenBank/DDBJ whole genome shotgun (WGS) entry which is preliminary data.</text>
</comment>
<dbReference type="Proteomes" id="UP000569329">
    <property type="component" value="Unassembled WGS sequence"/>
</dbReference>
<feature type="transmembrane region" description="Helical" evidence="6">
    <location>
        <begin position="41"/>
        <end position="60"/>
    </location>
</feature>
<feature type="transmembrane region" description="Helical" evidence="6">
    <location>
        <begin position="6"/>
        <end position="29"/>
    </location>
</feature>
<organism evidence="8 9">
    <name type="scientific">Halosaccharopolyspora lacisalsi</name>
    <dbReference type="NCBI Taxonomy" id="1000566"/>
    <lineage>
        <taxon>Bacteria</taxon>
        <taxon>Bacillati</taxon>
        <taxon>Actinomycetota</taxon>
        <taxon>Actinomycetes</taxon>
        <taxon>Pseudonocardiales</taxon>
        <taxon>Pseudonocardiaceae</taxon>
        <taxon>Halosaccharopolyspora</taxon>
    </lineage>
</organism>
<evidence type="ECO:0000256" key="6">
    <source>
        <dbReference type="SAM" id="Phobius"/>
    </source>
</evidence>
<evidence type="ECO:0000256" key="4">
    <source>
        <dbReference type="ARBA" id="ARBA00022989"/>
    </source>
</evidence>